<evidence type="ECO:0000313" key="3">
    <source>
        <dbReference type="WBParaSite" id="HPLM_0000272901-mRNA-1"/>
    </source>
</evidence>
<dbReference type="InterPro" id="IPR036291">
    <property type="entry name" value="NAD(P)-bd_dom_sf"/>
</dbReference>
<dbReference type="WBParaSite" id="HPLM_0000272901-mRNA-1">
    <property type="protein sequence ID" value="HPLM_0000272901-mRNA-1"/>
    <property type="gene ID" value="HPLM_0000272901"/>
</dbReference>
<organism evidence="3">
    <name type="scientific">Haemonchus placei</name>
    <name type="common">Barber's pole worm</name>
    <dbReference type="NCBI Taxonomy" id="6290"/>
    <lineage>
        <taxon>Eukaryota</taxon>
        <taxon>Metazoa</taxon>
        <taxon>Ecdysozoa</taxon>
        <taxon>Nematoda</taxon>
        <taxon>Chromadorea</taxon>
        <taxon>Rhabditida</taxon>
        <taxon>Rhabditina</taxon>
        <taxon>Rhabditomorpha</taxon>
        <taxon>Strongyloidea</taxon>
        <taxon>Trichostrongylidae</taxon>
        <taxon>Haemonchus</taxon>
    </lineage>
</organism>
<name>A0A0N4VZK7_HAEPC</name>
<accession>A0A0N4VZK7</accession>
<protein>
    <submittedName>
        <fullName evidence="3">F420_oxidored domain-containing protein</fullName>
    </submittedName>
</protein>
<feature type="domain" description="Pyrroline-5-carboxylate reductase catalytic N-terminal" evidence="2">
    <location>
        <begin position="3"/>
        <end position="47"/>
    </location>
</feature>
<dbReference type="PANTHER" id="PTHR11645">
    <property type="entry name" value="PYRROLINE-5-CARBOXYLATE REDUCTASE"/>
    <property type="match status" value="1"/>
</dbReference>
<dbReference type="Pfam" id="PF03807">
    <property type="entry name" value="F420_oxidored"/>
    <property type="match status" value="1"/>
</dbReference>
<dbReference type="AlphaFoldDB" id="A0A0N4VZK7"/>
<comment type="similarity">
    <text evidence="1">Belongs to the pyrroline-5-carboxylate reductase family.</text>
</comment>
<dbReference type="GO" id="GO:0055129">
    <property type="term" value="P:L-proline biosynthetic process"/>
    <property type="evidence" value="ECO:0007669"/>
    <property type="project" value="TreeGrafter"/>
</dbReference>
<proteinExistence type="inferred from homology"/>
<dbReference type="Gene3D" id="3.40.50.720">
    <property type="entry name" value="NAD(P)-binding Rossmann-like Domain"/>
    <property type="match status" value="1"/>
</dbReference>
<evidence type="ECO:0000256" key="1">
    <source>
        <dbReference type="ARBA" id="ARBA00005525"/>
    </source>
</evidence>
<sequence>LTTHDNSEVVHNSDVVFFAVKPPHVGKVAAEIAPSLTREQLVVSIALGITIRNIETLLPPKSRVIRVMPNTPVVVRAGASAFAVGSACRDGDADLVK</sequence>
<evidence type="ECO:0000259" key="2">
    <source>
        <dbReference type="Pfam" id="PF03807"/>
    </source>
</evidence>
<dbReference type="GO" id="GO:0004735">
    <property type="term" value="F:pyrroline-5-carboxylate reductase activity"/>
    <property type="evidence" value="ECO:0007669"/>
    <property type="project" value="TreeGrafter"/>
</dbReference>
<dbReference type="SUPFAM" id="SSF51735">
    <property type="entry name" value="NAD(P)-binding Rossmann-fold domains"/>
    <property type="match status" value="1"/>
</dbReference>
<dbReference type="InterPro" id="IPR028939">
    <property type="entry name" value="P5C_Rdtase_cat_N"/>
</dbReference>
<reference evidence="3" key="1">
    <citation type="submission" date="2017-02" db="UniProtKB">
        <authorList>
            <consortium name="WormBaseParasite"/>
        </authorList>
    </citation>
    <scope>IDENTIFICATION</scope>
</reference>
<dbReference type="PANTHER" id="PTHR11645:SF62">
    <property type="entry name" value="PYRROLINE-5-CARBOXYLATE REDUCTASE"/>
    <property type="match status" value="1"/>
</dbReference>